<name>A0A8H3AYQ5_9AGAM</name>
<feature type="non-terminal residue" evidence="2">
    <location>
        <position position="1"/>
    </location>
</feature>
<feature type="compositionally biased region" description="Polar residues" evidence="1">
    <location>
        <begin position="1"/>
        <end position="16"/>
    </location>
</feature>
<feature type="region of interest" description="Disordered" evidence="1">
    <location>
        <begin position="1"/>
        <end position="24"/>
    </location>
</feature>
<evidence type="ECO:0000256" key="1">
    <source>
        <dbReference type="SAM" id="MobiDB-lite"/>
    </source>
</evidence>
<gene>
    <name evidence="2" type="ORF">RDB_LOCUS39674</name>
</gene>
<accession>A0A8H3AYQ5</accession>
<protein>
    <submittedName>
        <fullName evidence="2">Uncharacterized protein</fullName>
    </submittedName>
</protein>
<proteinExistence type="predicted"/>
<sequence length="122" mass="13581">MANPSLKSSSSRTPQDNEGFPTNRGVTVSRIIGQYVGKNLSQILWISLGTAVLASVLSDRVFISSKEFHYRQQPRVVAHCKRIAAVFACFFFPRLADVHSREASGMFALIFFLIGILSSRRC</sequence>
<evidence type="ECO:0000313" key="2">
    <source>
        <dbReference type="EMBL" id="CAE6443614.1"/>
    </source>
</evidence>
<comment type="caution">
    <text evidence="2">The sequence shown here is derived from an EMBL/GenBank/DDBJ whole genome shotgun (WGS) entry which is preliminary data.</text>
</comment>
<dbReference type="AlphaFoldDB" id="A0A8H3AYQ5"/>
<dbReference type="Proteomes" id="UP000663853">
    <property type="component" value="Unassembled WGS sequence"/>
</dbReference>
<organism evidence="2 3">
    <name type="scientific">Rhizoctonia solani</name>
    <dbReference type="NCBI Taxonomy" id="456999"/>
    <lineage>
        <taxon>Eukaryota</taxon>
        <taxon>Fungi</taxon>
        <taxon>Dikarya</taxon>
        <taxon>Basidiomycota</taxon>
        <taxon>Agaricomycotina</taxon>
        <taxon>Agaricomycetes</taxon>
        <taxon>Cantharellales</taxon>
        <taxon>Ceratobasidiaceae</taxon>
        <taxon>Rhizoctonia</taxon>
    </lineage>
</organism>
<dbReference type="EMBL" id="CAJMXA010000808">
    <property type="protein sequence ID" value="CAE6443614.1"/>
    <property type="molecule type" value="Genomic_DNA"/>
</dbReference>
<reference evidence="2" key="1">
    <citation type="submission" date="2021-01" db="EMBL/GenBank/DDBJ databases">
        <authorList>
            <person name="Kaushik A."/>
        </authorList>
    </citation>
    <scope>NUCLEOTIDE SEQUENCE</scope>
    <source>
        <strain evidence="2">AG6-10EEA</strain>
    </source>
</reference>
<evidence type="ECO:0000313" key="3">
    <source>
        <dbReference type="Proteomes" id="UP000663853"/>
    </source>
</evidence>